<proteinExistence type="predicted"/>
<sequence>MPFFARNCFFSKISLHIARTRIRTEVNMKYSLILTHHKKCIYRELNTHLKLLSSNLRMHEPLFQSNPYTK</sequence>
<accession>A0ABQ9BD58</accession>
<dbReference type="EMBL" id="JAPFFI010000009">
    <property type="protein sequence ID" value="KAJ6381028.1"/>
    <property type="molecule type" value="Genomic_DNA"/>
</dbReference>
<keyword evidence="2" id="KW-1185">Reference proteome</keyword>
<protein>
    <submittedName>
        <fullName evidence="1">Uncharacterized protein</fullName>
    </submittedName>
</protein>
<evidence type="ECO:0000313" key="1">
    <source>
        <dbReference type="EMBL" id="KAJ6381028.1"/>
    </source>
</evidence>
<comment type="caution">
    <text evidence="1">The sequence shown here is derived from an EMBL/GenBank/DDBJ whole genome shotgun (WGS) entry which is preliminary data.</text>
</comment>
<reference evidence="1" key="2">
    <citation type="journal article" date="2023" name="Int. J. Mol. Sci.">
        <title>De Novo Assembly and Annotation of 11 Diverse Shrub Willow (Salix) Genomes Reveals Novel Gene Organization in Sex-Linked Regions.</title>
        <authorList>
            <person name="Hyden B."/>
            <person name="Feng K."/>
            <person name="Yates T.B."/>
            <person name="Jawdy S."/>
            <person name="Cereghino C."/>
            <person name="Smart L.B."/>
            <person name="Muchero W."/>
        </authorList>
    </citation>
    <scope>NUCLEOTIDE SEQUENCE</scope>
    <source>
        <tissue evidence="1">Shoot tip</tissue>
    </source>
</reference>
<gene>
    <name evidence="1" type="ORF">OIU77_029848</name>
</gene>
<name>A0ABQ9BD58_9ROSI</name>
<dbReference type="Proteomes" id="UP001141253">
    <property type="component" value="Chromosome 6"/>
</dbReference>
<evidence type="ECO:0000313" key="2">
    <source>
        <dbReference type="Proteomes" id="UP001141253"/>
    </source>
</evidence>
<reference evidence="1" key="1">
    <citation type="submission" date="2022-10" db="EMBL/GenBank/DDBJ databases">
        <authorList>
            <person name="Hyden B.L."/>
            <person name="Feng K."/>
            <person name="Yates T."/>
            <person name="Jawdy S."/>
            <person name="Smart L.B."/>
            <person name="Muchero W."/>
        </authorList>
    </citation>
    <scope>NUCLEOTIDE SEQUENCE</scope>
    <source>
        <tissue evidence="1">Shoot tip</tissue>
    </source>
</reference>
<organism evidence="1 2">
    <name type="scientific">Salix suchowensis</name>
    <dbReference type="NCBI Taxonomy" id="1278906"/>
    <lineage>
        <taxon>Eukaryota</taxon>
        <taxon>Viridiplantae</taxon>
        <taxon>Streptophyta</taxon>
        <taxon>Embryophyta</taxon>
        <taxon>Tracheophyta</taxon>
        <taxon>Spermatophyta</taxon>
        <taxon>Magnoliopsida</taxon>
        <taxon>eudicotyledons</taxon>
        <taxon>Gunneridae</taxon>
        <taxon>Pentapetalae</taxon>
        <taxon>rosids</taxon>
        <taxon>fabids</taxon>
        <taxon>Malpighiales</taxon>
        <taxon>Salicaceae</taxon>
        <taxon>Saliceae</taxon>
        <taxon>Salix</taxon>
    </lineage>
</organism>